<reference evidence="1 2" key="1">
    <citation type="journal article" date="2023" name="Sci. Data">
        <title>Genome assembly of the Korean intertidal mud-creeper Batillaria attramentaria.</title>
        <authorList>
            <person name="Patra A.K."/>
            <person name="Ho P.T."/>
            <person name="Jun S."/>
            <person name="Lee S.J."/>
            <person name="Kim Y."/>
            <person name="Won Y.J."/>
        </authorList>
    </citation>
    <scope>NUCLEOTIDE SEQUENCE [LARGE SCALE GENOMIC DNA]</scope>
    <source>
        <strain evidence="1">Wonlab-2016</strain>
    </source>
</reference>
<accession>A0ABD0LXQ7</accession>
<keyword evidence="2" id="KW-1185">Reference proteome</keyword>
<dbReference type="Proteomes" id="UP001519460">
    <property type="component" value="Unassembled WGS sequence"/>
</dbReference>
<proteinExistence type="predicted"/>
<evidence type="ECO:0000313" key="2">
    <source>
        <dbReference type="Proteomes" id="UP001519460"/>
    </source>
</evidence>
<dbReference type="EMBL" id="JACVVK020000016">
    <property type="protein sequence ID" value="KAK7504310.1"/>
    <property type="molecule type" value="Genomic_DNA"/>
</dbReference>
<sequence length="133" mass="14868">MGGSFAFTTVFEGCETGSNLSGHFRGRETDTVQTSATTHRERHPFTNCRLVMVTFTVFLRRLDGVSRSVYDLIRKKCNLEPLHRNVALFMLLVSNVKCCLQQPASVTFITFDISKATTNIVKRLGCASCGNQR</sequence>
<evidence type="ECO:0000313" key="1">
    <source>
        <dbReference type="EMBL" id="KAK7504310.1"/>
    </source>
</evidence>
<protein>
    <submittedName>
        <fullName evidence="1">Uncharacterized protein</fullName>
    </submittedName>
</protein>
<name>A0ABD0LXQ7_9CAEN</name>
<gene>
    <name evidence="1" type="ORF">BaRGS_00004614</name>
</gene>
<dbReference type="AlphaFoldDB" id="A0ABD0LXQ7"/>
<organism evidence="1 2">
    <name type="scientific">Batillaria attramentaria</name>
    <dbReference type="NCBI Taxonomy" id="370345"/>
    <lineage>
        <taxon>Eukaryota</taxon>
        <taxon>Metazoa</taxon>
        <taxon>Spiralia</taxon>
        <taxon>Lophotrochozoa</taxon>
        <taxon>Mollusca</taxon>
        <taxon>Gastropoda</taxon>
        <taxon>Caenogastropoda</taxon>
        <taxon>Sorbeoconcha</taxon>
        <taxon>Cerithioidea</taxon>
        <taxon>Batillariidae</taxon>
        <taxon>Batillaria</taxon>
    </lineage>
</organism>
<comment type="caution">
    <text evidence="1">The sequence shown here is derived from an EMBL/GenBank/DDBJ whole genome shotgun (WGS) entry which is preliminary data.</text>
</comment>